<dbReference type="Gene3D" id="1.20.210.10">
    <property type="entry name" value="Cytochrome c oxidase-like, subunit I domain"/>
    <property type="match status" value="1"/>
</dbReference>
<gene>
    <name evidence="2" type="ORF">GCM10011358_04030</name>
</gene>
<feature type="transmembrane region" description="Helical" evidence="1">
    <location>
        <begin position="39"/>
        <end position="58"/>
    </location>
</feature>
<dbReference type="RefSeq" id="WP_188525936.1">
    <property type="nucleotide sequence ID" value="NZ_BMGI01000001.1"/>
</dbReference>
<protein>
    <submittedName>
        <fullName evidence="2">Uncharacterized protein</fullName>
    </submittedName>
</protein>
<dbReference type="Proteomes" id="UP000617355">
    <property type="component" value="Unassembled WGS sequence"/>
</dbReference>
<keyword evidence="1" id="KW-1133">Transmembrane helix</keyword>
<accession>A0ABQ1QDM5</accession>
<dbReference type="InterPro" id="IPR036927">
    <property type="entry name" value="Cyt_c_oxase-like_su1_sf"/>
</dbReference>
<evidence type="ECO:0000313" key="3">
    <source>
        <dbReference type="Proteomes" id="UP000617355"/>
    </source>
</evidence>
<organism evidence="2 3">
    <name type="scientific">Sinisalibacter lacisalsi</name>
    <dbReference type="NCBI Taxonomy" id="1526570"/>
    <lineage>
        <taxon>Bacteria</taxon>
        <taxon>Pseudomonadati</taxon>
        <taxon>Pseudomonadota</taxon>
        <taxon>Alphaproteobacteria</taxon>
        <taxon>Rhodobacterales</taxon>
        <taxon>Roseobacteraceae</taxon>
        <taxon>Sinisalibacter</taxon>
    </lineage>
</organism>
<keyword evidence="3" id="KW-1185">Reference proteome</keyword>
<feature type="transmembrane region" description="Helical" evidence="1">
    <location>
        <begin position="96"/>
        <end position="117"/>
    </location>
</feature>
<reference evidence="3" key="1">
    <citation type="journal article" date="2019" name="Int. J. Syst. Evol. Microbiol.">
        <title>The Global Catalogue of Microorganisms (GCM) 10K type strain sequencing project: providing services to taxonomists for standard genome sequencing and annotation.</title>
        <authorList>
            <consortium name="The Broad Institute Genomics Platform"/>
            <consortium name="The Broad Institute Genome Sequencing Center for Infectious Disease"/>
            <person name="Wu L."/>
            <person name="Ma J."/>
        </authorList>
    </citation>
    <scope>NUCLEOTIDE SEQUENCE [LARGE SCALE GENOMIC DNA]</scope>
    <source>
        <strain evidence="3">CGMCC 1.12922</strain>
    </source>
</reference>
<feature type="transmembrane region" description="Helical" evidence="1">
    <location>
        <begin position="70"/>
        <end position="90"/>
    </location>
</feature>
<sequence length="122" mass="12726">MKGISFAFFITGVLAVTAGMAWGIQMSASGDHALAGAHAHLNLVGWASMALFGLYYHAVPAAAETTLAKVHFIVALSGVVLMVPGIVMAVTERGETLAVVGSLLTFASILIFLFTVARYRTA</sequence>
<evidence type="ECO:0000256" key="1">
    <source>
        <dbReference type="SAM" id="Phobius"/>
    </source>
</evidence>
<comment type="caution">
    <text evidence="2">The sequence shown here is derived from an EMBL/GenBank/DDBJ whole genome shotgun (WGS) entry which is preliminary data.</text>
</comment>
<dbReference type="SUPFAM" id="SSF81442">
    <property type="entry name" value="Cytochrome c oxidase subunit I-like"/>
    <property type="match status" value="1"/>
</dbReference>
<dbReference type="EMBL" id="BMGI01000001">
    <property type="protein sequence ID" value="GGD22709.1"/>
    <property type="molecule type" value="Genomic_DNA"/>
</dbReference>
<keyword evidence="1" id="KW-0472">Membrane</keyword>
<name>A0ABQ1QDM5_9RHOB</name>
<keyword evidence="1" id="KW-0812">Transmembrane</keyword>
<proteinExistence type="predicted"/>
<evidence type="ECO:0000313" key="2">
    <source>
        <dbReference type="EMBL" id="GGD22709.1"/>
    </source>
</evidence>